<keyword evidence="2" id="KW-1185">Reference proteome</keyword>
<name>A0A3D8QL81_9HELO</name>
<dbReference type="SUPFAM" id="SSF53335">
    <property type="entry name" value="S-adenosyl-L-methionine-dependent methyltransferases"/>
    <property type="match status" value="1"/>
</dbReference>
<sequence>MDGELPAEPVADVGIVTEVADSPQSAVAFITEGPSIVVVDSQLDADSAYYTGDEQSQYIESLMSSVREYRYEHGRRYHSYHSGCYQFPNDDNEQDRLDMFHHMLLLVTRDKLHLAPIKGDDLRILDVGTGTGIWAIQMGMFALTEPKI</sequence>
<dbReference type="Proteomes" id="UP000256328">
    <property type="component" value="Unassembled WGS sequence"/>
</dbReference>
<evidence type="ECO:0000313" key="2">
    <source>
        <dbReference type="Proteomes" id="UP000256328"/>
    </source>
</evidence>
<dbReference type="Gene3D" id="3.40.50.150">
    <property type="entry name" value="Vaccinia Virus protein VP39"/>
    <property type="match status" value="1"/>
</dbReference>
<dbReference type="AlphaFoldDB" id="A0A3D8QL81"/>
<accession>A0A3D8QL81</accession>
<organism evidence="1 2">
    <name type="scientific">Coleophoma crateriformis</name>
    <dbReference type="NCBI Taxonomy" id="565419"/>
    <lineage>
        <taxon>Eukaryota</taxon>
        <taxon>Fungi</taxon>
        <taxon>Dikarya</taxon>
        <taxon>Ascomycota</taxon>
        <taxon>Pezizomycotina</taxon>
        <taxon>Leotiomycetes</taxon>
        <taxon>Helotiales</taxon>
        <taxon>Dermateaceae</taxon>
        <taxon>Coleophoma</taxon>
    </lineage>
</organism>
<reference evidence="1 2" key="1">
    <citation type="journal article" date="2018" name="IMA Fungus">
        <title>IMA Genome-F 9: Draft genome sequence of Annulohypoxylon stygium, Aspergillus mulundensis, Berkeleyomyces basicola (syn. Thielaviopsis basicola), Ceratocystis smalleyi, two Cercospora beticola strains, Coleophoma cylindrospora, Fusarium fracticaudum, Phialophora cf. hyalina, and Morchella septimelata.</title>
        <authorList>
            <person name="Wingfield B.D."/>
            <person name="Bills G.F."/>
            <person name="Dong Y."/>
            <person name="Huang W."/>
            <person name="Nel W.J."/>
            <person name="Swalarsk-Parry B.S."/>
            <person name="Vaghefi N."/>
            <person name="Wilken P.M."/>
            <person name="An Z."/>
            <person name="de Beer Z.W."/>
            <person name="De Vos L."/>
            <person name="Chen L."/>
            <person name="Duong T.A."/>
            <person name="Gao Y."/>
            <person name="Hammerbacher A."/>
            <person name="Kikkert J.R."/>
            <person name="Li Y."/>
            <person name="Li H."/>
            <person name="Li K."/>
            <person name="Li Q."/>
            <person name="Liu X."/>
            <person name="Ma X."/>
            <person name="Naidoo K."/>
            <person name="Pethybridge S.J."/>
            <person name="Sun J."/>
            <person name="Steenkamp E.T."/>
            <person name="van der Nest M.A."/>
            <person name="van Wyk S."/>
            <person name="Wingfield M.J."/>
            <person name="Xiong C."/>
            <person name="Yue Q."/>
            <person name="Zhang X."/>
        </authorList>
    </citation>
    <scope>NUCLEOTIDE SEQUENCE [LARGE SCALE GENOMIC DNA]</scope>
    <source>
        <strain evidence="1 2">BP5796</strain>
    </source>
</reference>
<gene>
    <name evidence="1" type="ORF">BP5796_10888</name>
</gene>
<protein>
    <recommendedName>
        <fullName evidence="3">Methyltransferase domain-containing protein</fullName>
    </recommendedName>
</protein>
<proteinExistence type="predicted"/>
<evidence type="ECO:0000313" key="1">
    <source>
        <dbReference type="EMBL" id="RDW62586.1"/>
    </source>
</evidence>
<dbReference type="OrthoDB" id="2013972at2759"/>
<dbReference type="EMBL" id="PDLN01000017">
    <property type="protein sequence ID" value="RDW62586.1"/>
    <property type="molecule type" value="Genomic_DNA"/>
</dbReference>
<dbReference type="InterPro" id="IPR029063">
    <property type="entry name" value="SAM-dependent_MTases_sf"/>
</dbReference>
<comment type="caution">
    <text evidence="1">The sequence shown here is derived from an EMBL/GenBank/DDBJ whole genome shotgun (WGS) entry which is preliminary data.</text>
</comment>
<evidence type="ECO:0008006" key="3">
    <source>
        <dbReference type="Google" id="ProtNLM"/>
    </source>
</evidence>